<keyword evidence="4" id="KW-0808">Transferase</keyword>
<sequence>MTNVFRSRPICLFVLLLLFAGTALARWNRQYFFSPDSARYVIMARSLVNGDGYREIDTPGAPLYSHRPPGLSVLLMPAAWVAPYNVLFAKATVLLTALMMLALLYCYIQRLNQSEEPEELTGDQQQQWSPLLITLLFAINPYTLFYSTLVMSEIPFMACSLGILYLLALRPEQPSKRDLVLMTVLLAFLPFLRTIGIAMVLAVGCWAVVRKSRWPWLVGVACSIATAGLWMLRNASLGKSGYASIALNEIKTQGVIGTLFRMWERTSSHFESFAQQLFPNMPGIRPTYTGMILDEIYHLPGPVWMYLLLAAAVIALSCYGMLYRRHRGGTVALGYLIFSVGVLSLWPWMQGRFTLPLLPVVLAYLPSGGRALKQHIQIARPVTGKILKAAFAVLLVLFGGCLVRTDYQLVHANLQMMLEPDQFYANQLPPSGFCNWTRAGTWLKQNSKPSDRIITRQAAIATTAHRFEMLAFFEIISPEKLHQSIQKFSANYLTSFDREIVSAFPWYLMDQDLVYRFNPVYDERGVMILKVEPNRDGTIRQKYWKPGESLATARDAYEKFPHRSVFQTAFAQELFKNEDYAELIQFIQELQQQQVKDVKLTSLLGWCYYKTKTYSAAIREFERALGMPGQKLLRNDLIRGIELSQKAFEKSVNQDPTKAAPSKGKQELQLARTWWQYSQIDKAEAVLNQALESNSLPPETRAAMQTLLAKVYLAKGLPADATGLLEQAGGSEDSEAQTLLKMVQREVKVENFLKNPKIYDVDKTAQEELPLLPDILQLAQEYENFGVPGKALALMERANTSFPKQAKILSLLLKYQLLYALTPAAEETFLQLKEINPQDQGLAEAAQKLEFLKLVPRF</sequence>
<dbReference type="SUPFAM" id="SSF48452">
    <property type="entry name" value="TPR-like"/>
    <property type="match status" value="1"/>
</dbReference>
<dbReference type="EMBL" id="CP036317">
    <property type="protein sequence ID" value="QDV15858.1"/>
    <property type="molecule type" value="Genomic_DNA"/>
</dbReference>
<feature type="transmembrane region" description="Helical" evidence="8">
    <location>
        <begin position="330"/>
        <end position="349"/>
    </location>
</feature>
<dbReference type="PANTHER" id="PTHR33908:SF11">
    <property type="entry name" value="MEMBRANE PROTEIN"/>
    <property type="match status" value="1"/>
</dbReference>
<proteinExistence type="predicted"/>
<feature type="transmembrane region" description="Helical" evidence="8">
    <location>
        <begin position="179"/>
        <end position="207"/>
    </location>
</feature>
<accession>A0A518FHN2</accession>
<dbReference type="Proteomes" id="UP000320839">
    <property type="component" value="Chromosome"/>
</dbReference>
<feature type="transmembrane region" description="Helical" evidence="8">
    <location>
        <begin position="86"/>
        <end position="108"/>
    </location>
</feature>
<dbReference type="RefSeq" id="WP_145453880.1">
    <property type="nucleotide sequence ID" value="NZ_CP036317.1"/>
</dbReference>
<evidence type="ECO:0008006" key="11">
    <source>
        <dbReference type="Google" id="ProtNLM"/>
    </source>
</evidence>
<dbReference type="Gene3D" id="1.25.40.10">
    <property type="entry name" value="Tetratricopeptide repeat domain"/>
    <property type="match status" value="2"/>
</dbReference>
<organism evidence="9 10">
    <name type="scientific">Gimesia panareensis</name>
    <dbReference type="NCBI Taxonomy" id="2527978"/>
    <lineage>
        <taxon>Bacteria</taxon>
        <taxon>Pseudomonadati</taxon>
        <taxon>Planctomycetota</taxon>
        <taxon>Planctomycetia</taxon>
        <taxon>Planctomycetales</taxon>
        <taxon>Planctomycetaceae</taxon>
        <taxon>Gimesia</taxon>
    </lineage>
</organism>
<evidence type="ECO:0000256" key="7">
    <source>
        <dbReference type="ARBA" id="ARBA00023136"/>
    </source>
</evidence>
<reference evidence="9 10" key="1">
    <citation type="submission" date="2019-02" db="EMBL/GenBank/DDBJ databases">
        <title>Deep-cultivation of Planctomycetes and their phenomic and genomic characterization uncovers novel biology.</title>
        <authorList>
            <person name="Wiegand S."/>
            <person name="Jogler M."/>
            <person name="Boedeker C."/>
            <person name="Pinto D."/>
            <person name="Vollmers J."/>
            <person name="Rivas-Marin E."/>
            <person name="Kohn T."/>
            <person name="Peeters S.H."/>
            <person name="Heuer A."/>
            <person name="Rast P."/>
            <person name="Oberbeckmann S."/>
            <person name="Bunk B."/>
            <person name="Jeske O."/>
            <person name="Meyerdierks A."/>
            <person name="Storesund J.E."/>
            <person name="Kallscheuer N."/>
            <person name="Luecker S."/>
            <person name="Lage O.M."/>
            <person name="Pohl T."/>
            <person name="Merkel B.J."/>
            <person name="Hornburger P."/>
            <person name="Mueller R.-W."/>
            <person name="Bruemmer F."/>
            <person name="Labrenz M."/>
            <person name="Spormann A.M."/>
            <person name="Op den Camp H."/>
            <person name="Overmann J."/>
            <person name="Amann R."/>
            <person name="Jetten M.S.M."/>
            <person name="Mascher T."/>
            <person name="Medema M.H."/>
            <person name="Devos D.P."/>
            <person name="Kaster A.-K."/>
            <person name="Ovreas L."/>
            <person name="Rohde M."/>
            <person name="Galperin M.Y."/>
            <person name="Jogler C."/>
        </authorList>
    </citation>
    <scope>NUCLEOTIDE SEQUENCE [LARGE SCALE GENOMIC DNA]</scope>
    <source>
        <strain evidence="9 10">Pan153</strain>
    </source>
</reference>
<evidence type="ECO:0000256" key="5">
    <source>
        <dbReference type="ARBA" id="ARBA00022692"/>
    </source>
</evidence>
<dbReference type="PANTHER" id="PTHR33908">
    <property type="entry name" value="MANNOSYLTRANSFERASE YKCB-RELATED"/>
    <property type="match status" value="1"/>
</dbReference>
<protein>
    <recommendedName>
        <fullName evidence="11">Tetratricopeptide repeat protein</fullName>
    </recommendedName>
</protein>
<dbReference type="GO" id="GO:0005886">
    <property type="term" value="C:plasma membrane"/>
    <property type="evidence" value="ECO:0007669"/>
    <property type="project" value="UniProtKB-SubCell"/>
</dbReference>
<keyword evidence="6 8" id="KW-1133">Transmembrane helix</keyword>
<evidence type="ECO:0000313" key="10">
    <source>
        <dbReference type="Proteomes" id="UP000320839"/>
    </source>
</evidence>
<evidence type="ECO:0000256" key="6">
    <source>
        <dbReference type="ARBA" id="ARBA00022989"/>
    </source>
</evidence>
<gene>
    <name evidence="9" type="ORF">Pan153_04770</name>
</gene>
<evidence type="ECO:0000256" key="8">
    <source>
        <dbReference type="SAM" id="Phobius"/>
    </source>
</evidence>
<comment type="subcellular location">
    <subcellularLocation>
        <location evidence="1">Cell membrane</location>
        <topology evidence="1">Multi-pass membrane protein</topology>
    </subcellularLocation>
</comment>
<keyword evidence="2" id="KW-1003">Cell membrane</keyword>
<keyword evidence="7 8" id="KW-0472">Membrane</keyword>
<dbReference type="InterPro" id="IPR050297">
    <property type="entry name" value="LipidA_mod_glycosyltrf_83"/>
</dbReference>
<feature type="transmembrane region" description="Helical" evidence="8">
    <location>
        <begin position="303"/>
        <end position="323"/>
    </location>
</feature>
<keyword evidence="3" id="KW-0328">Glycosyltransferase</keyword>
<keyword evidence="5 8" id="KW-0812">Transmembrane</keyword>
<name>A0A518FHN2_9PLAN</name>
<dbReference type="GO" id="GO:0009103">
    <property type="term" value="P:lipopolysaccharide biosynthetic process"/>
    <property type="evidence" value="ECO:0007669"/>
    <property type="project" value="UniProtKB-ARBA"/>
</dbReference>
<dbReference type="OrthoDB" id="218526at2"/>
<evidence type="ECO:0000313" key="9">
    <source>
        <dbReference type="EMBL" id="QDV15858.1"/>
    </source>
</evidence>
<dbReference type="AlphaFoldDB" id="A0A518FHN2"/>
<evidence type="ECO:0000256" key="1">
    <source>
        <dbReference type="ARBA" id="ARBA00004651"/>
    </source>
</evidence>
<evidence type="ECO:0000256" key="3">
    <source>
        <dbReference type="ARBA" id="ARBA00022676"/>
    </source>
</evidence>
<dbReference type="GO" id="GO:0016763">
    <property type="term" value="F:pentosyltransferase activity"/>
    <property type="evidence" value="ECO:0007669"/>
    <property type="project" value="TreeGrafter"/>
</dbReference>
<evidence type="ECO:0000256" key="2">
    <source>
        <dbReference type="ARBA" id="ARBA00022475"/>
    </source>
</evidence>
<dbReference type="InterPro" id="IPR011990">
    <property type="entry name" value="TPR-like_helical_dom_sf"/>
</dbReference>
<evidence type="ECO:0000256" key="4">
    <source>
        <dbReference type="ARBA" id="ARBA00022679"/>
    </source>
</evidence>
<feature type="transmembrane region" description="Helical" evidence="8">
    <location>
        <begin position="214"/>
        <end position="232"/>
    </location>
</feature>